<comment type="caution">
    <text evidence="2">The sequence shown here is derived from an EMBL/GenBank/DDBJ whole genome shotgun (WGS) entry which is preliminary data.</text>
</comment>
<dbReference type="PANTHER" id="PTHR35460:SF1">
    <property type="entry name" value="TRNA LIGASE 1"/>
    <property type="match status" value="1"/>
</dbReference>
<dbReference type="EMBL" id="JAUJYN010000008">
    <property type="protein sequence ID" value="KAK1264852.1"/>
    <property type="molecule type" value="Genomic_DNA"/>
</dbReference>
<dbReference type="AlphaFoldDB" id="A0AAV9AKY2"/>
<feature type="compositionally biased region" description="Basic residues" evidence="1">
    <location>
        <begin position="1"/>
        <end position="19"/>
    </location>
</feature>
<gene>
    <name evidence="2" type="ORF">QJS04_geneDACA010576</name>
</gene>
<sequence length="138" mass="15516">MPKRKRKLKSKAPPKRSRSKNPTQNKSTHGSKDHVKVQGEILEGLVARIVNRESSKHMEKVLNEFQPPPLDGGGQDLGPSLRDLCAANRSDEKQTCWLWKEDTISDTSHDWETHESRLNKELLLGRSFVTHRGAVGGA</sequence>
<reference evidence="2" key="2">
    <citation type="submission" date="2023-06" db="EMBL/GenBank/DDBJ databases">
        <authorList>
            <person name="Ma L."/>
            <person name="Liu K.-W."/>
            <person name="Li Z."/>
            <person name="Hsiao Y.-Y."/>
            <person name="Qi Y."/>
            <person name="Fu T."/>
            <person name="Tang G."/>
            <person name="Zhang D."/>
            <person name="Sun W.-H."/>
            <person name="Liu D.-K."/>
            <person name="Li Y."/>
            <person name="Chen G.-Z."/>
            <person name="Liu X.-D."/>
            <person name="Liao X.-Y."/>
            <person name="Jiang Y.-T."/>
            <person name="Yu X."/>
            <person name="Hao Y."/>
            <person name="Huang J."/>
            <person name="Zhao X.-W."/>
            <person name="Ke S."/>
            <person name="Chen Y.-Y."/>
            <person name="Wu W.-L."/>
            <person name="Hsu J.-L."/>
            <person name="Lin Y.-F."/>
            <person name="Huang M.-D."/>
            <person name="Li C.-Y."/>
            <person name="Huang L."/>
            <person name="Wang Z.-W."/>
            <person name="Zhao X."/>
            <person name="Zhong W.-Y."/>
            <person name="Peng D.-H."/>
            <person name="Ahmad S."/>
            <person name="Lan S."/>
            <person name="Zhang J.-S."/>
            <person name="Tsai W.-C."/>
            <person name="Van De Peer Y."/>
            <person name="Liu Z.-J."/>
        </authorList>
    </citation>
    <scope>NUCLEOTIDE SEQUENCE</scope>
    <source>
        <strain evidence="2">SCP</strain>
        <tissue evidence="2">Leaves</tissue>
    </source>
</reference>
<feature type="region of interest" description="Disordered" evidence="1">
    <location>
        <begin position="1"/>
        <end position="38"/>
    </location>
</feature>
<dbReference type="GO" id="GO:0003972">
    <property type="term" value="F:RNA ligase (ATP) activity"/>
    <property type="evidence" value="ECO:0007669"/>
    <property type="project" value="InterPro"/>
</dbReference>
<dbReference type="InterPro" id="IPR038837">
    <property type="entry name" value="tRNA_ligase_1"/>
</dbReference>
<protein>
    <submittedName>
        <fullName evidence="2">Uncharacterized protein</fullName>
    </submittedName>
</protein>
<evidence type="ECO:0000256" key="1">
    <source>
        <dbReference type="SAM" id="MobiDB-lite"/>
    </source>
</evidence>
<evidence type="ECO:0000313" key="3">
    <source>
        <dbReference type="Proteomes" id="UP001179952"/>
    </source>
</evidence>
<accession>A0AAV9AKY2</accession>
<organism evidence="2 3">
    <name type="scientific">Acorus gramineus</name>
    <name type="common">Dwarf sweet flag</name>
    <dbReference type="NCBI Taxonomy" id="55184"/>
    <lineage>
        <taxon>Eukaryota</taxon>
        <taxon>Viridiplantae</taxon>
        <taxon>Streptophyta</taxon>
        <taxon>Embryophyta</taxon>
        <taxon>Tracheophyta</taxon>
        <taxon>Spermatophyta</taxon>
        <taxon>Magnoliopsida</taxon>
        <taxon>Liliopsida</taxon>
        <taxon>Acoraceae</taxon>
        <taxon>Acorus</taxon>
    </lineage>
</organism>
<dbReference type="Proteomes" id="UP001179952">
    <property type="component" value="Unassembled WGS sequence"/>
</dbReference>
<dbReference type="PANTHER" id="PTHR35460">
    <property type="entry name" value="TRNA LIGASE 1"/>
    <property type="match status" value="1"/>
</dbReference>
<reference evidence="2" key="1">
    <citation type="journal article" date="2023" name="Nat. Commun.">
        <title>Diploid and tetraploid genomes of Acorus and the evolution of monocots.</title>
        <authorList>
            <person name="Ma L."/>
            <person name="Liu K.W."/>
            <person name="Li Z."/>
            <person name="Hsiao Y.Y."/>
            <person name="Qi Y."/>
            <person name="Fu T."/>
            <person name="Tang G.D."/>
            <person name="Zhang D."/>
            <person name="Sun W.H."/>
            <person name="Liu D.K."/>
            <person name="Li Y."/>
            <person name="Chen G.Z."/>
            <person name="Liu X.D."/>
            <person name="Liao X.Y."/>
            <person name="Jiang Y.T."/>
            <person name="Yu X."/>
            <person name="Hao Y."/>
            <person name="Huang J."/>
            <person name="Zhao X.W."/>
            <person name="Ke S."/>
            <person name="Chen Y.Y."/>
            <person name="Wu W.L."/>
            <person name="Hsu J.L."/>
            <person name="Lin Y.F."/>
            <person name="Huang M.D."/>
            <person name="Li C.Y."/>
            <person name="Huang L."/>
            <person name="Wang Z.W."/>
            <person name="Zhao X."/>
            <person name="Zhong W.Y."/>
            <person name="Peng D.H."/>
            <person name="Ahmad S."/>
            <person name="Lan S."/>
            <person name="Zhang J.S."/>
            <person name="Tsai W.C."/>
            <person name="Van de Peer Y."/>
            <person name="Liu Z.J."/>
        </authorList>
    </citation>
    <scope>NUCLEOTIDE SEQUENCE</scope>
    <source>
        <strain evidence="2">SCP</strain>
    </source>
</reference>
<keyword evidence="3" id="KW-1185">Reference proteome</keyword>
<dbReference type="GO" id="GO:0006388">
    <property type="term" value="P:tRNA splicing, via endonucleolytic cleavage and ligation"/>
    <property type="evidence" value="ECO:0007669"/>
    <property type="project" value="InterPro"/>
</dbReference>
<proteinExistence type="predicted"/>
<evidence type="ECO:0000313" key="2">
    <source>
        <dbReference type="EMBL" id="KAK1264852.1"/>
    </source>
</evidence>
<name>A0AAV9AKY2_ACOGR</name>